<protein>
    <submittedName>
        <fullName evidence="2">WD_REPEATS_REGION domain-containing protein</fullName>
    </submittedName>
</protein>
<feature type="repeat" description="WD" evidence="1">
    <location>
        <begin position="40"/>
        <end position="74"/>
    </location>
</feature>
<dbReference type="PANTHER" id="PTHR44525">
    <property type="entry name" value="WD REPEAT-CONTAINING PROTEIN 27"/>
    <property type="match status" value="1"/>
</dbReference>
<proteinExistence type="predicted"/>
<dbReference type="Pfam" id="PF00400">
    <property type="entry name" value="WD40"/>
    <property type="match status" value="1"/>
</dbReference>
<dbReference type="PROSITE" id="PS50082">
    <property type="entry name" value="WD_REPEATS_2"/>
    <property type="match status" value="1"/>
</dbReference>
<dbReference type="InterPro" id="IPR042411">
    <property type="entry name" value="WDR27"/>
</dbReference>
<dbReference type="InterPro" id="IPR015943">
    <property type="entry name" value="WD40/YVTN_repeat-like_dom_sf"/>
</dbReference>
<reference evidence="2" key="1">
    <citation type="submission" date="2017-02" db="UniProtKB">
        <authorList>
            <consortium name="WormBaseParasite"/>
        </authorList>
    </citation>
    <scope>IDENTIFICATION</scope>
</reference>
<dbReference type="Gene3D" id="2.130.10.10">
    <property type="entry name" value="YVTN repeat-like/Quinoprotein amine dehydrogenase"/>
    <property type="match status" value="2"/>
</dbReference>
<dbReference type="InterPro" id="IPR036322">
    <property type="entry name" value="WD40_repeat_dom_sf"/>
</dbReference>
<keyword evidence="1" id="KW-0853">WD repeat</keyword>
<dbReference type="WBParaSite" id="HNAJ_0000563201-mRNA-1">
    <property type="protein sequence ID" value="HNAJ_0000563201-mRNA-1"/>
    <property type="gene ID" value="HNAJ_0000563201"/>
</dbReference>
<dbReference type="SUPFAM" id="SSF50978">
    <property type="entry name" value="WD40 repeat-like"/>
    <property type="match status" value="1"/>
</dbReference>
<accession>A0A0R3TEZ3</accession>
<dbReference type="SMART" id="SM00320">
    <property type="entry name" value="WD40"/>
    <property type="match status" value="4"/>
</dbReference>
<dbReference type="PROSITE" id="PS50294">
    <property type="entry name" value="WD_REPEATS_REGION"/>
    <property type="match status" value="1"/>
</dbReference>
<dbReference type="STRING" id="102285.A0A0R3TEZ3"/>
<dbReference type="AlphaFoldDB" id="A0A0R3TEZ3"/>
<dbReference type="PANTHER" id="PTHR44525:SF1">
    <property type="entry name" value="WD REPEAT-CONTAINING PROTEIN 27"/>
    <property type="match status" value="1"/>
</dbReference>
<evidence type="ECO:0000313" key="2">
    <source>
        <dbReference type="WBParaSite" id="HNAJ_0000563201-mRNA-1"/>
    </source>
</evidence>
<sequence>LYPLVTGDRVAAAQSNGLCSILRVGRKPDGKFLWKEESVLAGHGGIVSNVDWSLDGRLILTTSADRTARIWSVSGGILRLVISSTRGGSANGLGETISKLNSKGKSSNVSSDFADHVQFGKFHLEDNFFHLTCRNEIYFYKYKIDLHANVLQRCHVVASCNRIAKFEFDNCTRLTAVSSTNLFYSCNIICCYVFLPDLLLAAGSDHSLNVLDINKKIIVRNIPVVHDATVTGIAINQGSLYSSFTGGSALEGDCCGCDGSYSLFATVAPGDSVRLWDLRVARGHVAELARCRIISGGGVSGGSVRDAAIPPVTLTFSPCGKYVCFGALSSHKTTSSQYLSPTVVDIRRVCSPLAQLNFPNKRAGPSNAATVVAWNPLLPEITTGSLDGRLSVYG</sequence>
<dbReference type="InterPro" id="IPR001680">
    <property type="entry name" value="WD40_rpt"/>
</dbReference>
<name>A0A0R3TEZ3_RODNA</name>
<evidence type="ECO:0000256" key="1">
    <source>
        <dbReference type="PROSITE-ProRule" id="PRU00221"/>
    </source>
</evidence>
<organism evidence="2">
    <name type="scientific">Rodentolepis nana</name>
    <name type="common">Dwarf tapeworm</name>
    <name type="synonym">Hymenolepis nana</name>
    <dbReference type="NCBI Taxonomy" id="102285"/>
    <lineage>
        <taxon>Eukaryota</taxon>
        <taxon>Metazoa</taxon>
        <taxon>Spiralia</taxon>
        <taxon>Lophotrochozoa</taxon>
        <taxon>Platyhelminthes</taxon>
        <taxon>Cestoda</taxon>
        <taxon>Eucestoda</taxon>
        <taxon>Cyclophyllidea</taxon>
        <taxon>Hymenolepididae</taxon>
        <taxon>Rodentolepis</taxon>
    </lineage>
</organism>